<keyword evidence="1" id="KW-0472">Membrane</keyword>
<keyword evidence="1" id="KW-1133">Transmembrane helix</keyword>
<organism evidence="2">
    <name type="scientific">Pseudomonas phage RVTF4</name>
    <dbReference type="NCBI Taxonomy" id="3236931"/>
    <lineage>
        <taxon>Viruses</taxon>
    </lineage>
</organism>
<reference evidence="2" key="1">
    <citation type="submission" date="2024-07" db="EMBL/GenBank/DDBJ databases">
        <authorList>
            <person name="Bringhurst R.M."/>
            <person name="Homer T.E."/>
        </authorList>
    </citation>
    <scope>NUCLEOTIDE SEQUENCE</scope>
</reference>
<name>A0AB39CD04_9VIRU</name>
<proteinExistence type="predicted"/>
<evidence type="ECO:0000313" key="2">
    <source>
        <dbReference type="EMBL" id="XDJ14754.1"/>
    </source>
</evidence>
<evidence type="ECO:0000256" key="1">
    <source>
        <dbReference type="SAM" id="Phobius"/>
    </source>
</evidence>
<keyword evidence="1" id="KW-0812">Transmembrane</keyword>
<sequence length="62" mass="6570">MIRSILKASVCGLITYAHTRAIVDEVNKPKEKRNKVQIAVSSVVATVGVLAVVGHVASALEK</sequence>
<protein>
    <submittedName>
        <fullName evidence="2">Uncharacterized protein</fullName>
    </submittedName>
</protein>
<dbReference type="EMBL" id="PQ015378">
    <property type="protein sequence ID" value="XDJ14754.1"/>
    <property type="molecule type" value="Genomic_DNA"/>
</dbReference>
<accession>A0AB39CD04</accession>
<feature type="transmembrane region" description="Helical" evidence="1">
    <location>
        <begin position="38"/>
        <end position="60"/>
    </location>
</feature>